<keyword evidence="3" id="KW-0804">Transcription</keyword>
<accession>A0A078KV14</accession>
<evidence type="ECO:0000256" key="2">
    <source>
        <dbReference type="ARBA" id="ARBA00023125"/>
    </source>
</evidence>
<dbReference type="PANTHER" id="PTHR43280:SF28">
    <property type="entry name" value="HTH-TYPE TRANSCRIPTIONAL ACTIVATOR RHAS"/>
    <property type="match status" value="1"/>
</dbReference>
<dbReference type="InterPro" id="IPR003313">
    <property type="entry name" value="AraC-bd"/>
</dbReference>
<dbReference type="OrthoDB" id="113759at2"/>
<keyword evidence="6" id="KW-1185">Reference proteome</keyword>
<dbReference type="Pfam" id="PF02311">
    <property type="entry name" value="AraC_binding"/>
    <property type="match status" value="1"/>
</dbReference>
<dbReference type="STRING" id="29343.CCDG5_1851"/>
<keyword evidence="1" id="KW-0805">Transcription regulation</keyword>
<dbReference type="GO" id="GO:0043565">
    <property type="term" value="F:sequence-specific DNA binding"/>
    <property type="evidence" value="ECO:0007669"/>
    <property type="project" value="InterPro"/>
</dbReference>
<dbReference type="SMART" id="SM00342">
    <property type="entry name" value="HTH_ARAC"/>
    <property type="match status" value="1"/>
</dbReference>
<dbReference type="AlphaFoldDB" id="A0A078KV14"/>
<dbReference type="PATRIC" id="fig|29343.3.peg.1943"/>
<proteinExistence type="predicted"/>
<dbReference type="Gene3D" id="2.60.120.10">
    <property type="entry name" value="Jelly Rolls"/>
    <property type="match status" value="1"/>
</dbReference>
<reference evidence="6" key="1">
    <citation type="submission" date="2014-07" db="EMBL/GenBank/DDBJ databases">
        <authorList>
            <person name="Wibberg D."/>
        </authorList>
    </citation>
    <scope>NUCLEOTIDE SEQUENCE [LARGE SCALE GENOMIC DNA]</scope>
    <source>
        <strain evidence="6">DG5</strain>
    </source>
</reference>
<dbReference type="InterPro" id="IPR018060">
    <property type="entry name" value="HTH_AraC"/>
</dbReference>
<dbReference type="KEGG" id="ccel:CCDG5_1851"/>
<gene>
    <name evidence="5" type="ORF">CCDG5_1851</name>
</gene>
<dbReference type="PANTHER" id="PTHR43280">
    <property type="entry name" value="ARAC-FAMILY TRANSCRIPTIONAL REGULATOR"/>
    <property type="match status" value="1"/>
</dbReference>
<dbReference type="HOGENOM" id="CLU_000445_88_3_9"/>
<dbReference type="PROSITE" id="PS01124">
    <property type="entry name" value="HTH_ARAC_FAMILY_2"/>
    <property type="match status" value="1"/>
</dbReference>
<evidence type="ECO:0000259" key="4">
    <source>
        <dbReference type="PROSITE" id="PS01124"/>
    </source>
</evidence>
<feature type="domain" description="HTH araC/xylS-type" evidence="4">
    <location>
        <begin position="181"/>
        <end position="279"/>
    </location>
</feature>
<protein>
    <recommendedName>
        <fullName evidence="4">HTH araC/xylS-type domain-containing protein</fullName>
    </recommendedName>
</protein>
<evidence type="ECO:0000256" key="1">
    <source>
        <dbReference type="ARBA" id="ARBA00023015"/>
    </source>
</evidence>
<dbReference type="Gene3D" id="1.10.10.60">
    <property type="entry name" value="Homeodomain-like"/>
    <property type="match status" value="2"/>
</dbReference>
<dbReference type="SUPFAM" id="SSF46689">
    <property type="entry name" value="Homeodomain-like"/>
    <property type="match status" value="2"/>
</dbReference>
<dbReference type="PROSITE" id="PS00041">
    <property type="entry name" value="HTH_ARAC_FAMILY_1"/>
    <property type="match status" value="1"/>
</dbReference>
<name>A0A078KV14_9FIRM</name>
<dbReference type="EMBL" id="LM995447">
    <property type="protein sequence ID" value="CDZ24949.1"/>
    <property type="molecule type" value="Genomic_DNA"/>
</dbReference>
<evidence type="ECO:0000313" key="5">
    <source>
        <dbReference type="EMBL" id="CDZ24949.1"/>
    </source>
</evidence>
<evidence type="ECO:0000313" key="6">
    <source>
        <dbReference type="Proteomes" id="UP000032431"/>
    </source>
</evidence>
<dbReference type="SUPFAM" id="SSF51215">
    <property type="entry name" value="Regulatory protein AraC"/>
    <property type="match status" value="1"/>
</dbReference>
<sequence>MIIEGLHEKKLFEPRFPFRLLINHEQNFTYPAHWHNACELIYVVKNSFSVIVNSQTYNLNEGDILFIPGGQIHEFCDEPPTGKRVFINFELIQFNSLGMNSLDQSLLSDIQKITPESSAVYDNVKEEILKIVSEHNSETEMSKLYYTARLMDIIFMLCKNSNLNKTKASGKDKILAFEKIRKSIEFIHNHYNENIRLKDAANAAGYSECYFSRFFKEVTEVSFHQYLNEYRVKKAEYLLTSCGYSISETAYAAGFGSVASFERIFRCVKGCSPTEFRKLQN</sequence>
<evidence type="ECO:0000256" key="3">
    <source>
        <dbReference type="ARBA" id="ARBA00023163"/>
    </source>
</evidence>
<dbReference type="InterPro" id="IPR018062">
    <property type="entry name" value="HTH_AraC-typ_CS"/>
</dbReference>
<dbReference type="Proteomes" id="UP000032431">
    <property type="component" value="Chromosome I"/>
</dbReference>
<dbReference type="InterPro" id="IPR009057">
    <property type="entry name" value="Homeodomain-like_sf"/>
</dbReference>
<dbReference type="GO" id="GO:0003700">
    <property type="term" value="F:DNA-binding transcription factor activity"/>
    <property type="evidence" value="ECO:0007669"/>
    <property type="project" value="InterPro"/>
</dbReference>
<organism evidence="5 6">
    <name type="scientific">[Clostridium] cellulosi</name>
    <dbReference type="NCBI Taxonomy" id="29343"/>
    <lineage>
        <taxon>Bacteria</taxon>
        <taxon>Bacillati</taxon>
        <taxon>Bacillota</taxon>
        <taxon>Clostridia</taxon>
        <taxon>Eubacteriales</taxon>
        <taxon>Oscillospiraceae</taxon>
        <taxon>Oscillospiraceae incertae sedis</taxon>
    </lineage>
</organism>
<dbReference type="InterPro" id="IPR037923">
    <property type="entry name" value="HTH-like"/>
</dbReference>
<dbReference type="Pfam" id="PF12833">
    <property type="entry name" value="HTH_18"/>
    <property type="match status" value="1"/>
</dbReference>
<keyword evidence="2" id="KW-0238">DNA-binding</keyword>
<dbReference type="InterPro" id="IPR014710">
    <property type="entry name" value="RmlC-like_jellyroll"/>
</dbReference>